<keyword evidence="3" id="KW-1185">Reference proteome</keyword>
<keyword evidence="2" id="KW-0436">Ligase</keyword>
<dbReference type="Proteomes" id="UP001320420">
    <property type="component" value="Unassembled WGS sequence"/>
</dbReference>
<name>A0AAN9USD1_9PEZI</name>
<comment type="caution">
    <text evidence="2">The sequence shown here is derived from an EMBL/GenBank/DDBJ whole genome shotgun (WGS) entry which is preliminary data.</text>
</comment>
<feature type="region of interest" description="Disordered" evidence="1">
    <location>
        <begin position="1"/>
        <end position="54"/>
    </location>
</feature>
<accession>A0AAN9USD1</accession>
<proteinExistence type="predicted"/>
<dbReference type="GO" id="GO:0016874">
    <property type="term" value="F:ligase activity"/>
    <property type="evidence" value="ECO:0007669"/>
    <property type="project" value="UniProtKB-KW"/>
</dbReference>
<evidence type="ECO:0000313" key="3">
    <source>
        <dbReference type="Proteomes" id="UP001320420"/>
    </source>
</evidence>
<evidence type="ECO:0000313" key="2">
    <source>
        <dbReference type="EMBL" id="KAK7752401.1"/>
    </source>
</evidence>
<dbReference type="AlphaFoldDB" id="A0AAN9USD1"/>
<evidence type="ECO:0000256" key="1">
    <source>
        <dbReference type="SAM" id="MobiDB-lite"/>
    </source>
</evidence>
<protein>
    <submittedName>
        <fullName evidence="2">Valine--tRNA ligase</fullName>
    </submittedName>
</protein>
<feature type="compositionally biased region" description="Acidic residues" evidence="1">
    <location>
        <begin position="31"/>
        <end position="43"/>
    </location>
</feature>
<dbReference type="EMBL" id="JAKJXP020000038">
    <property type="protein sequence ID" value="KAK7752401.1"/>
    <property type="molecule type" value="Genomic_DNA"/>
</dbReference>
<gene>
    <name evidence="2" type="primary">VAS1</name>
    <name evidence="2" type="ORF">SLS62_005554</name>
</gene>
<sequence>MPNFRSTIYSRKGPEALPAAGKGKKKKAETPEPEEEPLPDCVEDTPVGEKKRLKSFDNPRFKAYNPIAVESP</sequence>
<organism evidence="2 3">
    <name type="scientific">Diatrype stigma</name>
    <dbReference type="NCBI Taxonomy" id="117547"/>
    <lineage>
        <taxon>Eukaryota</taxon>
        <taxon>Fungi</taxon>
        <taxon>Dikarya</taxon>
        <taxon>Ascomycota</taxon>
        <taxon>Pezizomycotina</taxon>
        <taxon>Sordariomycetes</taxon>
        <taxon>Xylariomycetidae</taxon>
        <taxon>Xylariales</taxon>
        <taxon>Diatrypaceae</taxon>
        <taxon>Diatrype</taxon>
    </lineage>
</organism>
<reference evidence="2 3" key="1">
    <citation type="submission" date="2024-02" db="EMBL/GenBank/DDBJ databases">
        <title>De novo assembly and annotation of 12 fungi associated with fruit tree decline syndrome in Ontario, Canada.</title>
        <authorList>
            <person name="Sulman M."/>
            <person name="Ellouze W."/>
            <person name="Ilyukhin E."/>
        </authorList>
    </citation>
    <scope>NUCLEOTIDE SEQUENCE [LARGE SCALE GENOMIC DNA]</scope>
    <source>
        <strain evidence="2 3">M11/M66-122</strain>
    </source>
</reference>